<accession>A0ACC1RF06</accession>
<keyword evidence="2" id="KW-1185">Reference proteome</keyword>
<gene>
    <name evidence="1" type="ORF">NM208_g14768</name>
</gene>
<organism evidence="1 2">
    <name type="scientific">Fusarium decemcellulare</name>
    <dbReference type="NCBI Taxonomy" id="57161"/>
    <lineage>
        <taxon>Eukaryota</taxon>
        <taxon>Fungi</taxon>
        <taxon>Dikarya</taxon>
        <taxon>Ascomycota</taxon>
        <taxon>Pezizomycotina</taxon>
        <taxon>Sordariomycetes</taxon>
        <taxon>Hypocreomycetidae</taxon>
        <taxon>Hypocreales</taxon>
        <taxon>Nectriaceae</taxon>
        <taxon>Fusarium</taxon>
        <taxon>Fusarium decemcellulare species complex</taxon>
    </lineage>
</organism>
<protein>
    <submittedName>
        <fullName evidence="1">Uncharacterized protein</fullName>
    </submittedName>
</protein>
<dbReference type="Proteomes" id="UP001148629">
    <property type="component" value="Unassembled WGS sequence"/>
</dbReference>
<dbReference type="EMBL" id="JANRMS010003616">
    <property type="protein sequence ID" value="KAJ3516986.1"/>
    <property type="molecule type" value="Genomic_DNA"/>
</dbReference>
<evidence type="ECO:0000313" key="2">
    <source>
        <dbReference type="Proteomes" id="UP001148629"/>
    </source>
</evidence>
<proteinExistence type="predicted"/>
<evidence type="ECO:0000313" key="1">
    <source>
        <dbReference type="EMBL" id="KAJ3516986.1"/>
    </source>
</evidence>
<comment type="caution">
    <text evidence="1">The sequence shown here is derived from an EMBL/GenBank/DDBJ whole genome shotgun (WGS) entry which is preliminary data.</text>
</comment>
<reference evidence="1" key="1">
    <citation type="submission" date="2022-08" db="EMBL/GenBank/DDBJ databases">
        <title>Genome Sequence of Fusarium decemcellulare.</title>
        <authorList>
            <person name="Buettner E."/>
        </authorList>
    </citation>
    <scope>NUCLEOTIDE SEQUENCE</scope>
    <source>
        <strain evidence="1">Babe19</strain>
    </source>
</reference>
<sequence length="202" mass="22462">MCKSIAEAEERLTTSVQLATHPSPPRGVFDSNRRRARCGNAMIPEQSSPPPEMPTWHLKMPLLVRNMLSPLLIILPFLLPITLGCTTTSFNSTYDVYPDCAASCLACEDEAYTTNFANNCDYSSGECCTSQYHSAIAATWSCVRTNCDEELSLKAFKTFSGFCDEKKQPIEEQDIPEGYEAAVENKDSEHEKDNKDNAEALE</sequence>
<name>A0ACC1RF06_9HYPO</name>